<evidence type="ECO:0000256" key="1">
    <source>
        <dbReference type="ARBA" id="ARBA00004418"/>
    </source>
</evidence>
<evidence type="ECO:0000256" key="5">
    <source>
        <dbReference type="PIRNR" id="PIRNR019574"/>
    </source>
</evidence>
<dbReference type="SUPFAM" id="SSF53850">
    <property type="entry name" value="Periplasmic binding protein-like II"/>
    <property type="match status" value="1"/>
</dbReference>
<accession>A0AAU7JFK5</accession>
<dbReference type="PRINTS" id="PR00909">
    <property type="entry name" value="SPERMDNBNDNG"/>
</dbReference>
<gene>
    <name evidence="7" type="ORF">ABEG18_26515</name>
</gene>
<protein>
    <recommendedName>
        <fullName evidence="5">Putrescine-binding periplasmic protein</fullName>
    </recommendedName>
</protein>
<sequence>MAGPGALALLRILGASALAAVGLLTGPVQAQTPAAPAAKSLTLYAWPDYFDAAMLDRFTRETGVTILYDPYDGPDAAEARLAGGQAGYDVVAASGPMVQRLSAKGVLSRLDRTRLPGLKSVWPEVADRLRAFDPLGTAAPYMWGAFGIGYNVAKIRERLGDRQNGGWDMAFRTEVGRLKDCGVMLADAPDDIYAAVLRMLALPPDLKRPPDIDRATDTLFRTRTAIARYGTAEAANGLASGEACLAAASSADVVQARKRAREAENGVEIAFLVPREGAPIWIDSLVIPGDAPHRDAAYAFVEFMLRPDVAARNVEAVGYASAVLAARPLVRPEIANDAAVYPAPDAVRRLFAVPAPDERIQKQIARGWQKVKTGK</sequence>
<comment type="subcellular location">
    <subcellularLocation>
        <location evidence="1 5">Periplasm</location>
    </subcellularLocation>
</comment>
<dbReference type="RefSeq" id="WP_406856019.1">
    <property type="nucleotide sequence ID" value="NZ_CP157484.1"/>
</dbReference>
<feature type="chain" id="PRO_5043548976" description="Putrescine-binding periplasmic protein" evidence="6">
    <location>
        <begin position="31"/>
        <end position="375"/>
    </location>
</feature>
<dbReference type="InterPro" id="IPR006059">
    <property type="entry name" value="SBP"/>
</dbReference>
<dbReference type="Pfam" id="PF13416">
    <property type="entry name" value="SBP_bac_8"/>
    <property type="match status" value="1"/>
</dbReference>
<keyword evidence="3 6" id="KW-0732">Signal</keyword>
<keyword evidence="2 5" id="KW-0813">Transport</keyword>
<feature type="signal peptide" evidence="6">
    <location>
        <begin position="1"/>
        <end position="30"/>
    </location>
</feature>
<evidence type="ECO:0000256" key="3">
    <source>
        <dbReference type="ARBA" id="ARBA00022729"/>
    </source>
</evidence>
<name>A0AAU7JFK5_9HYPH</name>
<reference evidence="7" key="1">
    <citation type="submission" date="2024-05" db="EMBL/GenBank/DDBJ databases">
        <authorList>
            <person name="Kim S."/>
            <person name="Heo J."/>
            <person name="Choi H."/>
            <person name="Choi Y."/>
            <person name="Kwon S.-W."/>
            <person name="Kim Y."/>
        </authorList>
    </citation>
    <scope>NUCLEOTIDE SEQUENCE</scope>
    <source>
        <strain evidence="7">KACC 23698</strain>
    </source>
</reference>
<dbReference type="EMBL" id="CP157484">
    <property type="protein sequence ID" value="XBO39182.1"/>
    <property type="molecule type" value="Genomic_DNA"/>
</dbReference>
<evidence type="ECO:0000256" key="2">
    <source>
        <dbReference type="ARBA" id="ARBA00022448"/>
    </source>
</evidence>
<evidence type="ECO:0000256" key="4">
    <source>
        <dbReference type="ARBA" id="ARBA00022764"/>
    </source>
</evidence>
<dbReference type="AlphaFoldDB" id="A0AAU7JFK5"/>
<dbReference type="GO" id="GO:0042597">
    <property type="term" value="C:periplasmic space"/>
    <property type="evidence" value="ECO:0007669"/>
    <property type="project" value="UniProtKB-SubCell"/>
</dbReference>
<dbReference type="GO" id="GO:0019808">
    <property type="term" value="F:polyamine binding"/>
    <property type="evidence" value="ECO:0007669"/>
    <property type="project" value="InterPro"/>
</dbReference>
<comment type="similarity">
    <text evidence="5">Belongs to the bacterial solute-binding protein PotD/PotF family.</text>
</comment>
<comment type="function">
    <text evidence="5">Required for the activity of the bacterial periplasmic transport system of putrescine.</text>
</comment>
<dbReference type="PANTHER" id="PTHR30222">
    <property type="entry name" value="SPERMIDINE/PUTRESCINE-BINDING PERIPLASMIC PROTEIN"/>
    <property type="match status" value="1"/>
</dbReference>
<keyword evidence="4 5" id="KW-0574">Periplasm</keyword>
<dbReference type="InterPro" id="IPR001188">
    <property type="entry name" value="Sperm_putr-bd"/>
</dbReference>
<dbReference type="PIRSF" id="PIRSF019574">
    <property type="entry name" value="Periplasmic_polyamine_BP"/>
    <property type="match status" value="1"/>
</dbReference>
<organism evidence="7">
    <name type="scientific">Alsobacter sp. KACC 23698</name>
    <dbReference type="NCBI Taxonomy" id="3149229"/>
    <lineage>
        <taxon>Bacteria</taxon>
        <taxon>Pseudomonadati</taxon>
        <taxon>Pseudomonadota</taxon>
        <taxon>Alphaproteobacteria</taxon>
        <taxon>Hyphomicrobiales</taxon>
        <taxon>Alsobacteraceae</taxon>
        <taxon>Alsobacter</taxon>
    </lineage>
</organism>
<dbReference type="PANTHER" id="PTHR30222:SF12">
    <property type="entry name" value="NORSPERMIDINE SENSOR"/>
    <property type="match status" value="1"/>
</dbReference>
<proteinExistence type="inferred from homology"/>
<evidence type="ECO:0000256" key="6">
    <source>
        <dbReference type="SAM" id="SignalP"/>
    </source>
</evidence>
<dbReference type="GO" id="GO:0015846">
    <property type="term" value="P:polyamine transport"/>
    <property type="evidence" value="ECO:0007669"/>
    <property type="project" value="InterPro"/>
</dbReference>
<dbReference type="Gene3D" id="3.40.190.10">
    <property type="entry name" value="Periplasmic binding protein-like II"/>
    <property type="match status" value="2"/>
</dbReference>
<evidence type="ECO:0000313" key="7">
    <source>
        <dbReference type="EMBL" id="XBO39182.1"/>
    </source>
</evidence>